<reference evidence="2" key="1">
    <citation type="submission" date="2021-03" db="EMBL/GenBank/DDBJ databases">
        <authorList>
            <person name="Palmer J.M."/>
        </authorList>
    </citation>
    <scope>NUCLEOTIDE SEQUENCE</scope>
    <source>
        <strain evidence="2">ARV_011</strain>
    </source>
</reference>
<evidence type="ECO:0000313" key="3">
    <source>
        <dbReference type="Proteomes" id="UP000790833"/>
    </source>
</evidence>
<evidence type="ECO:0000256" key="1">
    <source>
        <dbReference type="SAM" id="MobiDB-lite"/>
    </source>
</evidence>
<dbReference type="RefSeq" id="XP_043047047.1">
    <property type="nucleotide sequence ID" value="XM_043193826.1"/>
</dbReference>
<protein>
    <recommendedName>
        <fullName evidence="4">Ribosomal protein L1</fullName>
    </recommendedName>
</protein>
<feature type="compositionally biased region" description="Polar residues" evidence="1">
    <location>
        <begin position="26"/>
        <end position="37"/>
    </location>
</feature>
<comment type="caution">
    <text evidence="2">The sequence shown here is derived from an EMBL/GenBank/DDBJ whole genome shotgun (WGS) entry which is preliminary data.</text>
</comment>
<dbReference type="InterPro" id="IPR028364">
    <property type="entry name" value="Ribosomal_uL1/biogenesis"/>
</dbReference>
<dbReference type="Proteomes" id="UP000790833">
    <property type="component" value="Unassembled WGS sequence"/>
</dbReference>
<dbReference type="SUPFAM" id="SSF56808">
    <property type="entry name" value="Ribosomal protein L1"/>
    <property type="match status" value="1"/>
</dbReference>
<sequence length="374" mass="41456">MAKTRSKGSASPRTPQSAKVKKMANSIKSSPTMSSPLANKKKTKTVKKVADKEEHVKQAAITKAISELVKYVNKPKLEGEKESNSLFDDEDAEDHEFDLTLQITGKKYFSDKTNLKPKIIELRKGLYNTEFTKTCLIVRDLLVTTDAQLTSIEEASIPTLSQIYSVSQIKKEFKEYEKKRQLYSEYDVFVVDDSILNLMPTLLGKVFYSSNTKIPVPIKVTSTSNKLELSLATLKNQISKVLNSTSYLLPVGTNISIKVGNVNALSAQELEENVQKAVAHFPLNKIKSFGLKCTNSPSLPIFYTQNLFAEKDVAASAVEKSAEDAASDATDIKLSKFERALIELGDADEAIKIVTKKQSSKQKKTAKKSSKVQK</sequence>
<name>A0A9P7V595_9ASCO</name>
<dbReference type="CDD" id="cd00403">
    <property type="entry name" value="Ribosomal_L1"/>
    <property type="match status" value="1"/>
</dbReference>
<organism evidence="2 3">
    <name type="scientific">Scheffersomyces spartinae</name>
    <dbReference type="NCBI Taxonomy" id="45513"/>
    <lineage>
        <taxon>Eukaryota</taxon>
        <taxon>Fungi</taxon>
        <taxon>Dikarya</taxon>
        <taxon>Ascomycota</taxon>
        <taxon>Saccharomycotina</taxon>
        <taxon>Pichiomycetes</taxon>
        <taxon>Debaryomycetaceae</taxon>
        <taxon>Scheffersomyces</taxon>
    </lineage>
</organism>
<dbReference type="InterPro" id="IPR023674">
    <property type="entry name" value="Ribosomal_uL1-like"/>
</dbReference>
<feature type="region of interest" description="Disordered" evidence="1">
    <location>
        <begin position="1"/>
        <end position="51"/>
    </location>
</feature>
<accession>A0A9P7V595</accession>
<keyword evidence="3" id="KW-1185">Reference proteome</keyword>
<dbReference type="OrthoDB" id="10251727at2759"/>
<dbReference type="InterPro" id="IPR016095">
    <property type="entry name" value="Ribosomal_uL1_3-a/b-sand"/>
</dbReference>
<dbReference type="AlphaFoldDB" id="A0A9P7V595"/>
<feature type="compositionally biased region" description="Polar residues" evidence="1">
    <location>
        <begin position="7"/>
        <end position="17"/>
    </location>
</feature>
<proteinExistence type="predicted"/>
<dbReference type="Gene3D" id="3.40.50.790">
    <property type="match status" value="1"/>
</dbReference>
<evidence type="ECO:0000313" key="2">
    <source>
        <dbReference type="EMBL" id="KAG7191495.1"/>
    </source>
</evidence>
<dbReference type="GeneID" id="66116464"/>
<dbReference type="Pfam" id="PF00687">
    <property type="entry name" value="Ribosomal_L1"/>
    <property type="match status" value="1"/>
</dbReference>
<gene>
    <name evidence="2" type="ORF">KQ657_003090</name>
</gene>
<dbReference type="EMBL" id="JAHMUF010000028">
    <property type="protein sequence ID" value="KAG7191495.1"/>
    <property type="molecule type" value="Genomic_DNA"/>
</dbReference>
<evidence type="ECO:0008006" key="4">
    <source>
        <dbReference type="Google" id="ProtNLM"/>
    </source>
</evidence>